<feature type="compositionally biased region" description="Basic and acidic residues" evidence="1">
    <location>
        <begin position="200"/>
        <end position="257"/>
    </location>
</feature>
<dbReference type="EMBL" id="HBGY01020344">
    <property type="protein sequence ID" value="CAD9589189.1"/>
    <property type="molecule type" value="Transcribed_RNA"/>
</dbReference>
<gene>
    <name evidence="2" type="ORF">LDAN0321_LOCUS12809</name>
</gene>
<feature type="compositionally biased region" description="Basic and acidic residues" evidence="1">
    <location>
        <begin position="115"/>
        <end position="154"/>
    </location>
</feature>
<sequence>MDGPSLALLTNKATMVENRIPRGKNAVSELRKKKIKEIADREARKEQIHRMESVLLQKLGNTADLSDASKAVRVAAVREFLTHEENHFDIKEKRRISEYVIFLRSQIENKVARNKKAEKEAAEMAKRDADLRAERSSAPAKEEPKKQNERLKLRLDDPKVDPWALMSMVNNIDAEDGLKKDHDKAISKQKAMAGILSDQVKQKKAIEGEAKEESKKYVDEQRRKYNEWKREQELAEKREADKSRQLRRDRQEHIEQLKHRKKQTAKELRDAELEMMEKIKIDLRKEENKKIEKREEERRSLAFAKKENMEREKLKQKQREEEAALDAKLMREYKAKLDREEEKRIEQFNARLARYEAISLQREEAGFNKKEREKILKVERKILREALAKEKADAERERSDREMLIEKQRRINEDNQMMAKQKLSMEKRKKKAEEAYSVQFRKDIELILEEEREKQMKKKEMDKDHCEQLKEQIKMREKAKEECLDCPHMTDIEKSMNREIMRRIENDSIVQEKILKRMVENEQKKVKPVEAEE</sequence>
<feature type="region of interest" description="Disordered" evidence="1">
    <location>
        <begin position="389"/>
        <end position="427"/>
    </location>
</feature>
<organism evidence="2">
    <name type="scientific">Leptocylindrus danicus</name>
    <dbReference type="NCBI Taxonomy" id="163516"/>
    <lineage>
        <taxon>Eukaryota</taxon>
        <taxon>Sar</taxon>
        <taxon>Stramenopiles</taxon>
        <taxon>Ochrophyta</taxon>
        <taxon>Bacillariophyta</taxon>
        <taxon>Coscinodiscophyceae</taxon>
        <taxon>Chaetocerotophycidae</taxon>
        <taxon>Leptocylindrales</taxon>
        <taxon>Leptocylindraceae</taxon>
        <taxon>Leptocylindrus</taxon>
    </lineage>
</organism>
<protein>
    <recommendedName>
        <fullName evidence="3">Trichohyalin-plectin-homology domain-containing protein</fullName>
    </recommendedName>
</protein>
<dbReference type="AlphaFoldDB" id="A0A7S2PCM5"/>
<accession>A0A7S2PCM5</accession>
<feature type="compositionally biased region" description="Basic and acidic residues" evidence="1">
    <location>
        <begin position="389"/>
        <end position="413"/>
    </location>
</feature>
<feature type="region of interest" description="Disordered" evidence="1">
    <location>
        <begin position="112"/>
        <end position="154"/>
    </location>
</feature>
<evidence type="ECO:0000256" key="1">
    <source>
        <dbReference type="SAM" id="MobiDB-lite"/>
    </source>
</evidence>
<reference evidence="2" key="1">
    <citation type="submission" date="2021-01" db="EMBL/GenBank/DDBJ databases">
        <authorList>
            <person name="Corre E."/>
            <person name="Pelletier E."/>
            <person name="Niang G."/>
            <person name="Scheremetjew M."/>
            <person name="Finn R."/>
            <person name="Kale V."/>
            <person name="Holt S."/>
            <person name="Cochrane G."/>
            <person name="Meng A."/>
            <person name="Brown T."/>
            <person name="Cohen L."/>
        </authorList>
    </citation>
    <scope>NUCLEOTIDE SEQUENCE</scope>
    <source>
        <strain evidence="2">B650</strain>
    </source>
</reference>
<evidence type="ECO:0008006" key="3">
    <source>
        <dbReference type="Google" id="ProtNLM"/>
    </source>
</evidence>
<name>A0A7S2PCM5_9STRA</name>
<evidence type="ECO:0000313" key="2">
    <source>
        <dbReference type="EMBL" id="CAD9589189.1"/>
    </source>
</evidence>
<proteinExistence type="predicted"/>
<feature type="region of interest" description="Disordered" evidence="1">
    <location>
        <begin position="199"/>
        <end position="269"/>
    </location>
</feature>